<gene>
    <name evidence="2" type="ORF">An16g06880</name>
</gene>
<proteinExistence type="predicted"/>
<evidence type="ECO:0000313" key="2">
    <source>
        <dbReference type="RefSeq" id="XP_059604886.1"/>
    </source>
</evidence>
<dbReference type="KEGG" id="ang:An16g06880"/>
<reference evidence="2" key="2">
    <citation type="submission" date="2025-08" db="UniProtKB">
        <authorList>
            <consortium name="RefSeq"/>
        </authorList>
    </citation>
    <scope>IDENTIFICATION</scope>
</reference>
<accession>A0AAJ8BYK6</accession>
<dbReference type="RefSeq" id="XP_059604886.1">
    <property type="nucleotide sequence ID" value="XM_059745246.1"/>
</dbReference>
<sequence>MDIRHPNLPDKGRTGWDSLLNLLWVIKGQTNSTEYGRLPNDDPRGGSIAHVMHHGAVCSIVVHCVEQVGVWMGIARGPVGHGRPMYSHQARPNLTSRGPRSGDRHD</sequence>
<organism evidence="2">
    <name type="scientific">Aspergillus niger</name>
    <dbReference type="NCBI Taxonomy" id="5061"/>
    <lineage>
        <taxon>Eukaryota</taxon>
        <taxon>Fungi</taxon>
        <taxon>Dikarya</taxon>
        <taxon>Ascomycota</taxon>
        <taxon>Pezizomycotina</taxon>
        <taxon>Eurotiomycetes</taxon>
        <taxon>Eurotiomycetidae</taxon>
        <taxon>Eurotiales</taxon>
        <taxon>Aspergillaceae</taxon>
        <taxon>Aspergillus</taxon>
        <taxon>Aspergillus subgen. Circumdati</taxon>
    </lineage>
</organism>
<protein>
    <submittedName>
        <fullName evidence="2">Uncharacterized protein</fullName>
    </submittedName>
</protein>
<reference evidence="2" key="1">
    <citation type="submission" date="2025-02" db="EMBL/GenBank/DDBJ databases">
        <authorList>
            <consortium name="NCBI Genome Project"/>
        </authorList>
    </citation>
    <scope>NUCLEOTIDE SEQUENCE</scope>
</reference>
<dbReference type="AlphaFoldDB" id="A0AAJ8BYK6"/>
<name>A0AAJ8BYK6_ASPNG</name>
<dbReference type="GeneID" id="84593483"/>
<dbReference type="VEuPathDB" id="FungiDB:An16g06880"/>
<feature type="region of interest" description="Disordered" evidence="1">
    <location>
        <begin position="81"/>
        <end position="106"/>
    </location>
</feature>
<evidence type="ECO:0000256" key="1">
    <source>
        <dbReference type="SAM" id="MobiDB-lite"/>
    </source>
</evidence>